<feature type="region of interest" description="Disordered" evidence="2">
    <location>
        <begin position="278"/>
        <end position="384"/>
    </location>
</feature>
<evidence type="ECO:0000256" key="2">
    <source>
        <dbReference type="SAM" id="MobiDB-lite"/>
    </source>
</evidence>
<reference evidence="3" key="1">
    <citation type="submission" date="2017-05" db="UniProtKB">
        <authorList>
            <consortium name="EnsemblMetazoa"/>
        </authorList>
    </citation>
    <scope>IDENTIFICATION</scope>
</reference>
<evidence type="ECO:0000313" key="3">
    <source>
        <dbReference type="EnsemblMetazoa" id="Aqu2.1.44260_001"/>
    </source>
</evidence>
<proteinExistence type="predicted"/>
<evidence type="ECO:0000256" key="1">
    <source>
        <dbReference type="SAM" id="Coils"/>
    </source>
</evidence>
<organism evidence="3">
    <name type="scientific">Amphimedon queenslandica</name>
    <name type="common">Sponge</name>
    <dbReference type="NCBI Taxonomy" id="400682"/>
    <lineage>
        <taxon>Eukaryota</taxon>
        <taxon>Metazoa</taxon>
        <taxon>Porifera</taxon>
        <taxon>Demospongiae</taxon>
        <taxon>Heteroscleromorpha</taxon>
        <taxon>Haplosclerida</taxon>
        <taxon>Niphatidae</taxon>
        <taxon>Amphimedon</taxon>
    </lineage>
</organism>
<accession>A0A1X7VWM4</accession>
<sequence>MTDKEKELQVVNESLRHDLQVARINNQSLQEALLETQSLSVRKAELTDCITELLKEKKQVEEQPKAKIDDFKTTVFEKDAYISKLLKKKSEQQERISFLEEQSIKETSSVEVQFNYLIPSMDNLECLSDVQITEKKLFLIQGDKPQLMNWEKYGLRIGVQEDSLLSSETVEAAVVALVGGQFQFPPNTVLVSAVYAVSLSKPLLKPLQLEIQHCIDLAGRPDLGGYLKFAIAPVNTPSLPYQFTLVEGGEFRSDSWYGSIKRKNFCLVCILGKESTNEGGNGLPIASVNGDTEEGEEEQQPQQETNNEEEEEEVQQIEDEEVKQQEKEEGEEKGQFQHEEEEEVQQKQEGEEEEEHKEEDEDEGEDDDSSSDSSSDSNKANITTEASKVSIVKKKIEEKGKEQINENSSTRLIAGHIPSIQALIESKNKTEVLTKPSTGSDYKDEVHSTSVKEAINYAGLLYYEEKGVEDLVTFTAAKKLNALLEHIKKECPQAKRGLNICFHIASPDGFVELNLNTPQKKSYEGWTIEPQIEPCRLYQDDINNFGDEDYPLPPSCPISVYGSPHAVPILHYSIPLEGVARPFTLYIHRSLRTTNPSTSSSSSNTITEVTPISSNGGASVPVQVDVKRVKKVINNVLVSHHASLTSLKTSLSDLASQLYTAGLISDEVKETRSMDTFITEFKASLSFMRKLPQVQEHCQKFLSSFIAVRGSCANAAIALTEDWIEAIKNELGFDLNI</sequence>
<feature type="compositionally biased region" description="Acidic residues" evidence="2">
    <location>
        <begin position="350"/>
        <end position="370"/>
    </location>
</feature>
<feature type="compositionally biased region" description="Acidic residues" evidence="2">
    <location>
        <begin position="306"/>
        <end position="321"/>
    </location>
</feature>
<feature type="coiled-coil region" evidence="1">
    <location>
        <begin position="12"/>
        <end position="102"/>
    </location>
</feature>
<name>A0A1X7VWM4_AMPQE</name>
<protein>
    <submittedName>
        <fullName evidence="3">Uncharacterized protein</fullName>
    </submittedName>
</protein>
<dbReference type="AlphaFoldDB" id="A0A1X7VWM4"/>
<keyword evidence="1" id="KW-0175">Coiled coil</keyword>
<dbReference type="InParanoid" id="A0A1X7VWM4"/>
<dbReference type="EnsemblMetazoa" id="Aqu2.1.44260_001">
    <property type="protein sequence ID" value="Aqu2.1.44260_001"/>
    <property type="gene ID" value="Aqu2.1.44260"/>
</dbReference>
<feature type="compositionally biased region" description="Basic and acidic residues" evidence="2">
    <location>
        <begin position="322"/>
        <end position="349"/>
    </location>
</feature>